<dbReference type="Proteomes" id="UP000679388">
    <property type="component" value="Chromosome"/>
</dbReference>
<protein>
    <recommendedName>
        <fullName evidence="4">Lipoprotein</fullName>
    </recommendedName>
</protein>
<sequence length="171" mass="19106">MKKVLCLLSLCVLISGCANVQTTDANTTSMDHLATAGSLVCKSNELCPNVVVEWDKEQKEKLRLDVALTSTYEYYDIKSLSFSVDGKTFNYAPVGKTEQKYINRLIPKRSSNTFILPSVFLYELRGSKNVDLSIETDKGTIKRNVYSPTVQSSLFKNFTQLISTLPNSNSK</sequence>
<organism evidence="2 3">
    <name type="scientific">Acinetobacter junii</name>
    <dbReference type="NCBI Taxonomy" id="40215"/>
    <lineage>
        <taxon>Bacteria</taxon>
        <taxon>Pseudomonadati</taxon>
        <taxon>Pseudomonadota</taxon>
        <taxon>Gammaproteobacteria</taxon>
        <taxon>Moraxellales</taxon>
        <taxon>Moraxellaceae</taxon>
        <taxon>Acinetobacter</taxon>
    </lineage>
</organism>
<dbReference type="PROSITE" id="PS51257">
    <property type="entry name" value="PROKAR_LIPOPROTEIN"/>
    <property type="match status" value="1"/>
</dbReference>
<dbReference type="GeneID" id="70092595"/>
<proteinExistence type="predicted"/>
<evidence type="ECO:0000256" key="1">
    <source>
        <dbReference type="SAM" id="SignalP"/>
    </source>
</evidence>
<evidence type="ECO:0000313" key="2">
    <source>
        <dbReference type="EMBL" id="QUY35370.1"/>
    </source>
</evidence>
<dbReference type="AlphaFoldDB" id="A0AAX1MDC5"/>
<feature type="chain" id="PRO_5043880914" description="Lipoprotein" evidence="1">
    <location>
        <begin position="21"/>
        <end position="171"/>
    </location>
</feature>
<reference evidence="2" key="1">
    <citation type="submission" date="2020-07" db="EMBL/GenBank/DDBJ databases">
        <title>Acinetobacter junii strain YR7 chromosome and plasmid pNDM-YR7.</title>
        <authorList>
            <person name="Tang B."/>
        </authorList>
    </citation>
    <scope>NUCLEOTIDE SEQUENCE</scope>
    <source>
        <strain evidence="2">YR7</strain>
    </source>
</reference>
<gene>
    <name evidence="2" type="ORF">H2677_08720</name>
</gene>
<feature type="signal peptide" evidence="1">
    <location>
        <begin position="1"/>
        <end position="20"/>
    </location>
</feature>
<evidence type="ECO:0008006" key="4">
    <source>
        <dbReference type="Google" id="ProtNLM"/>
    </source>
</evidence>
<name>A0AAX1MDC5_ACIJU</name>
<keyword evidence="1" id="KW-0732">Signal</keyword>
<dbReference type="RefSeq" id="WP_004954683.1">
    <property type="nucleotide sequence ID" value="NZ_CP059558.1"/>
</dbReference>
<dbReference type="EMBL" id="CP059558">
    <property type="protein sequence ID" value="QUY35370.1"/>
    <property type="molecule type" value="Genomic_DNA"/>
</dbReference>
<accession>A0AAX1MDC5</accession>
<evidence type="ECO:0000313" key="3">
    <source>
        <dbReference type="Proteomes" id="UP000679388"/>
    </source>
</evidence>